<sequence length="875" mass="95835">MILESIAIQDFRKLADKLVIDRFEPGLNIIAGPNEAGKSTIAEAIRTVFLERYKVSTLGAIVPAHRPDGQPTVEVKFSVDGVPHVLKKSFVRKSRCELRIGTQSFAEDEAEEKLAELLGFSRSERGASKPEHAGIPGLLWVRQGQTDKVRDSGGHAFGYVRDALSQLSGGDASGGEDGLIRAVSAERGKLLTKTSKTTGALAQTETELAAKRRDRDALSESKLAFDEDINRLASLQAEHDDAKRKKPWEALEQKAALAQERAKASAELERVQRDLLQQRELVQSQHANLMQQEQAARDLEQAVDRDRRALQTAQATVAEASDAHQRASLAVADAQKRHDESHAAHELANAAVTASDLDQHAKLYRADIACLDDALTRANTANADIHALTEQAARVEIDAKKLKRLRVLAETMLPLLARKDAALTRIEYRLSCAITVDGVTLKGSGELLLESEKTLNLPGLGELIIKPGESDLSALIDQLRALESEHARLLLELGVSSVADANLRHEKWQQLTAEKATHARMLEHHAPKGIESLRDELVQARARLAATDERRAKLPDVAHALPLADAKSAFDTARIALENARAAQVGASEKKANASAGEQAVRERLGANEARLADPAFVRDREVRQVQFVEKDTLLKGYARELDECGKKLSAAQLDDPAAEAKRYAKSADILRQEQADRQNRIAQLRGSLEARGAEGIGEKLALAEASVEQIDRRHQQLRLRADALDLLESVLVKERDTAIATLRAPLTQRLGLYLKRVFPAGELSVDDGLTPVSLARGEQPETLDSLSFGTQEQLGILARLAYADLLQAAGRPTLLLFDDAVVHTDDARREGIKRALLEAAKRHQILVLTCHPMHWDDLGVKQRHLADLQAASRA</sequence>
<comment type="caution">
    <text evidence="4">The sequence shown here is derived from an EMBL/GenBank/DDBJ whole genome shotgun (WGS) entry which is preliminary data.</text>
</comment>
<feature type="domain" description="RecF/RecN/SMC N-terminal" evidence="3">
    <location>
        <begin position="3"/>
        <end position="852"/>
    </location>
</feature>
<proteinExistence type="predicted"/>
<organism evidence="4 5">
    <name type="scientific">Candidatus Burkholderia verschuerenii</name>
    <dbReference type="NCBI Taxonomy" id="242163"/>
    <lineage>
        <taxon>Bacteria</taxon>
        <taxon>Pseudomonadati</taxon>
        <taxon>Pseudomonadota</taxon>
        <taxon>Betaproteobacteria</taxon>
        <taxon>Burkholderiales</taxon>
        <taxon>Burkholderiaceae</taxon>
        <taxon>Burkholderia</taxon>
    </lineage>
</organism>
<feature type="coiled-coil region" evidence="1">
    <location>
        <begin position="371"/>
        <end position="405"/>
    </location>
</feature>
<reference evidence="5" key="1">
    <citation type="submission" date="2015-06" db="EMBL/GenBank/DDBJ databases">
        <title>Comparative genomics of Burkholderia leaf nodule symbionts.</title>
        <authorList>
            <person name="Carlier A."/>
            <person name="Eberl L."/>
            <person name="Pinto-Carbo M."/>
        </authorList>
    </citation>
    <scope>NUCLEOTIDE SEQUENCE [LARGE SCALE GENOMIC DNA]</scope>
    <source>
        <strain evidence="5">UZHbot4</strain>
    </source>
</reference>
<feature type="compositionally biased region" description="Basic and acidic residues" evidence="2">
    <location>
        <begin position="208"/>
        <end position="217"/>
    </location>
</feature>
<dbReference type="PANTHER" id="PTHR41259">
    <property type="entry name" value="DOUBLE-STRAND BREAK REPAIR RAD50 ATPASE, PUTATIVE-RELATED"/>
    <property type="match status" value="1"/>
</dbReference>
<evidence type="ECO:0000256" key="2">
    <source>
        <dbReference type="SAM" id="MobiDB-lite"/>
    </source>
</evidence>
<dbReference type="PATRIC" id="fig|242163.4.peg.4287"/>
<dbReference type="EMBL" id="LFJJ01000312">
    <property type="protein sequence ID" value="KND56845.1"/>
    <property type="molecule type" value="Genomic_DNA"/>
</dbReference>
<dbReference type="OrthoDB" id="9764467at2"/>
<dbReference type="InterPro" id="IPR027417">
    <property type="entry name" value="P-loop_NTPase"/>
</dbReference>
<dbReference type="Proteomes" id="UP000036959">
    <property type="component" value="Unassembled WGS sequence"/>
</dbReference>
<evidence type="ECO:0000313" key="4">
    <source>
        <dbReference type="EMBL" id="KND56845.1"/>
    </source>
</evidence>
<dbReference type="InterPro" id="IPR003395">
    <property type="entry name" value="RecF/RecN/SMC_N"/>
</dbReference>
<evidence type="ECO:0000259" key="3">
    <source>
        <dbReference type="Pfam" id="PF02463"/>
    </source>
</evidence>
<evidence type="ECO:0000313" key="5">
    <source>
        <dbReference type="Proteomes" id="UP000036959"/>
    </source>
</evidence>
<dbReference type="PANTHER" id="PTHR41259:SF1">
    <property type="entry name" value="DOUBLE-STRAND BREAK REPAIR RAD50 ATPASE, PUTATIVE-RELATED"/>
    <property type="match status" value="1"/>
</dbReference>
<protein>
    <submittedName>
        <fullName evidence="4">DNA double-strand break repair Rad50 ATPase</fullName>
    </submittedName>
</protein>
<dbReference type="AlphaFoldDB" id="A0A0L0M3K3"/>
<keyword evidence="5" id="KW-1185">Reference proteome</keyword>
<name>A0A0L0M3K3_9BURK</name>
<keyword evidence="1" id="KW-0175">Coiled coil</keyword>
<feature type="region of interest" description="Disordered" evidence="2">
    <location>
        <begin position="194"/>
        <end position="217"/>
    </location>
</feature>
<dbReference type="SUPFAM" id="SSF52540">
    <property type="entry name" value="P-loop containing nucleoside triphosphate hydrolases"/>
    <property type="match status" value="1"/>
</dbReference>
<gene>
    <name evidence="4" type="ORF">BVER_04077c</name>
</gene>
<dbReference type="Pfam" id="PF02463">
    <property type="entry name" value="SMC_N"/>
    <property type="match status" value="1"/>
</dbReference>
<dbReference type="RefSeq" id="WP_050456083.1">
    <property type="nucleotide sequence ID" value="NZ_LFJJ01000312.1"/>
</dbReference>
<evidence type="ECO:0000256" key="1">
    <source>
        <dbReference type="SAM" id="Coils"/>
    </source>
</evidence>
<accession>A0A0L0M3K3</accession>
<dbReference type="Gene3D" id="3.40.50.300">
    <property type="entry name" value="P-loop containing nucleotide triphosphate hydrolases"/>
    <property type="match status" value="2"/>
</dbReference>